<dbReference type="FunFam" id="3.40.605.10:FF:000026">
    <property type="entry name" value="Aldehyde dehydrogenase, putative"/>
    <property type="match status" value="1"/>
</dbReference>
<dbReference type="InterPro" id="IPR016162">
    <property type="entry name" value="Ald_DH_N"/>
</dbReference>
<dbReference type="FunFam" id="3.40.309.10:FF:000004">
    <property type="entry name" value="Succinate-semialdehyde dehydrogenase I"/>
    <property type="match status" value="1"/>
</dbReference>
<evidence type="ECO:0000256" key="1">
    <source>
        <dbReference type="ARBA" id="ARBA00009986"/>
    </source>
</evidence>
<dbReference type="Proteomes" id="UP000192775">
    <property type="component" value="Chromosome"/>
</dbReference>
<dbReference type="GO" id="GO:0009450">
    <property type="term" value="P:gamma-aminobutyric acid catabolic process"/>
    <property type="evidence" value="ECO:0007669"/>
    <property type="project" value="TreeGrafter"/>
</dbReference>
<dbReference type="InterPro" id="IPR050740">
    <property type="entry name" value="Aldehyde_DH_Superfamily"/>
</dbReference>
<dbReference type="FunFam" id="3.40.605.10:FF:000007">
    <property type="entry name" value="NAD/NADP-dependent betaine aldehyde dehydrogenase"/>
    <property type="match status" value="1"/>
</dbReference>
<dbReference type="CDD" id="cd07103">
    <property type="entry name" value="ALDH_F5_SSADH_GabD"/>
    <property type="match status" value="1"/>
</dbReference>
<dbReference type="GO" id="GO:0004777">
    <property type="term" value="F:succinate-semialdehyde dehydrogenase (NAD+) activity"/>
    <property type="evidence" value="ECO:0007669"/>
    <property type="project" value="TreeGrafter"/>
</dbReference>
<keyword evidence="2 4" id="KW-0560">Oxidoreductase</keyword>
<dbReference type="SUPFAM" id="SSF53720">
    <property type="entry name" value="ALDH-like"/>
    <property type="match status" value="1"/>
</dbReference>
<feature type="active site" evidence="3">
    <location>
        <position position="263"/>
    </location>
</feature>
<dbReference type="STRING" id="1619308.B5808_17105"/>
<accession>A0A1X9LQJ9</accession>
<proteinExistence type="inferred from homology"/>
<dbReference type="PROSITE" id="PS00070">
    <property type="entry name" value="ALDEHYDE_DEHYDR_CYS"/>
    <property type="match status" value="1"/>
</dbReference>
<sequence length="493" mass="51809">MTTPTASTEAALLEKIPTGLFIGGKWVDASDGGTFDVNDPATGKTLLTIASATPEDGKAALDAAVAAQESWAATPARTRGEILRRAWELLQERKDEVALLMTLEMGKPLAEAYGEVTYGGEFLRWFSEEAVRISGRYGSNPEGTGRMIVTHHPVGPCFLITPWNFPLAMATRKIAPALAAGCTVVVKPAALTPLTTLLFVRILEDAGVPAGVVNVVQTTASRAVSAPIIADHRLRKLSFTGSTEVGVALLKQAADNVLRTSMELGGNAPFIVFDDADLDKAVDGAMAAKFRNSGEACTAANRFIVHESVAEEFAARVAERVSGFKVGRGTEEGVNVGPLIDQAAVDKARSLVEDAVARGASVRTGGEAIEGDGTFFQPTVVSGVAPGSEILSTEIFGPVLSIIPFTDEDDAVRLANSTEFGLAAYVFTKDLARGQRMIDRLETGMLGLNAGVISNAAAPFGGIKQSGLGREGGVEGIHEYLTTKYTMTPNPSL</sequence>
<evidence type="ECO:0000313" key="6">
    <source>
        <dbReference type="EMBL" id="ARJ07463.1"/>
    </source>
</evidence>
<gene>
    <name evidence="6" type="ORF">B5808_17105</name>
</gene>
<reference evidence="6 7" key="1">
    <citation type="submission" date="2017-04" db="EMBL/GenBank/DDBJ databases">
        <authorList>
            <person name="Afonso C.L."/>
            <person name="Miller P.J."/>
            <person name="Scott M.A."/>
            <person name="Spackman E."/>
            <person name="Goraichik I."/>
            <person name="Dimitrov K.M."/>
            <person name="Suarez D.L."/>
            <person name="Swayne D.E."/>
        </authorList>
    </citation>
    <scope>NUCLEOTIDE SEQUENCE [LARGE SCALE GENOMIC DNA]</scope>
    <source>
        <strain evidence="7">XA(T)</strain>
    </source>
</reference>
<dbReference type="InterPro" id="IPR016160">
    <property type="entry name" value="Ald_DH_CS_CYS"/>
</dbReference>
<dbReference type="AlphaFoldDB" id="A0A1X9LQJ9"/>
<comment type="similarity">
    <text evidence="1 4">Belongs to the aldehyde dehydrogenase family.</text>
</comment>
<dbReference type="Gene3D" id="3.40.309.10">
    <property type="entry name" value="Aldehyde Dehydrogenase, Chain A, domain 2"/>
    <property type="match status" value="1"/>
</dbReference>
<evidence type="ECO:0000313" key="7">
    <source>
        <dbReference type="Proteomes" id="UP000192775"/>
    </source>
</evidence>
<evidence type="ECO:0000259" key="5">
    <source>
        <dbReference type="Pfam" id="PF00171"/>
    </source>
</evidence>
<dbReference type="InterPro" id="IPR016163">
    <property type="entry name" value="Ald_DH_C"/>
</dbReference>
<dbReference type="Pfam" id="PF00171">
    <property type="entry name" value="Aldedh"/>
    <property type="match status" value="1"/>
</dbReference>
<dbReference type="EMBL" id="CP020715">
    <property type="protein sequence ID" value="ARJ07463.1"/>
    <property type="molecule type" value="Genomic_DNA"/>
</dbReference>
<evidence type="ECO:0000256" key="4">
    <source>
        <dbReference type="RuleBase" id="RU003345"/>
    </source>
</evidence>
<feature type="domain" description="Aldehyde dehydrogenase" evidence="5">
    <location>
        <begin position="26"/>
        <end position="485"/>
    </location>
</feature>
<dbReference type="KEGG" id="cphy:B5808_17105"/>
<protein>
    <submittedName>
        <fullName evidence="6">NAD-dependent succinate-semialdehyde dehydrogenase</fullName>
    </submittedName>
</protein>
<evidence type="ECO:0000256" key="2">
    <source>
        <dbReference type="ARBA" id="ARBA00023002"/>
    </source>
</evidence>
<keyword evidence="7" id="KW-1185">Reference proteome</keyword>
<dbReference type="Gene3D" id="3.40.605.10">
    <property type="entry name" value="Aldehyde Dehydrogenase, Chain A, domain 1"/>
    <property type="match status" value="1"/>
</dbReference>
<dbReference type="PROSITE" id="PS00687">
    <property type="entry name" value="ALDEHYDE_DEHYDR_GLU"/>
    <property type="match status" value="1"/>
</dbReference>
<dbReference type="PANTHER" id="PTHR43353:SF5">
    <property type="entry name" value="SUCCINATE-SEMIALDEHYDE DEHYDROGENASE, MITOCHONDRIAL"/>
    <property type="match status" value="1"/>
</dbReference>
<dbReference type="InterPro" id="IPR015590">
    <property type="entry name" value="Aldehyde_DH_dom"/>
</dbReference>
<name>A0A1X9LQJ9_9MICO</name>
<organism evidence="6 7">
    <name type="scientific">Cnuibacter physcomitrellae</name>
    <dbReference type="NCBI Taxonomy" id="1619308"/>
    <lineage>
        <taxon>Bacteria</taxon>
        <taxon>Bacillati</taxon>
        <taxon>Actinomycetota</taxon>
        <taxon>Actinomycetes</taxon>
        <taxon>Micrococcales</taxon>
        <taxon>Microbacteriaceae</taxon>
        <taxon>Cnuibacter</taxon>
    </lineage>
</organism>
<evidence type="ECO:0000256" key="3">
    <source>
        <dbReference type="PROSITE-ProRule" id="PRU10007"/>
    </source>
</evidence>
<dbReference type="PANTHER" id="PTHR43353">
    <property type="entry name" value="SUCCINATE-SEMIALDEHYDE DEHYDROGENASE, MITOCHONDRIAL"/>
    <property type="match status" value="1"/>
</dbReference>
<dbReference type="InterPro" id="IPR016161">
    <property type="entry name" value="Ald_DH/histidinol_DH"/>
</dbReference>
<dbReference type="InterPro" id="IPR029510">
    <property type="entry name" value="Ald_DH_CS_GLU"/>
</dbReference>